<evidence type="ECO:0000313" key="1">
    <source>
        <dbReference type="EMBL" id="SFO14790.1"/>
    </source>
</evidence>
<dbReference type="Pfam" id="PF10898">
    <property type="entry name" value="DUF2716"/>
    <property type="match status" value="1"/>
</dbReference>
<sequence length="181" mass="20963">MNAAAAWEPLSRVADEPAWYWVHDKLRFWPSTFAHDWPGFHEPRPSAAWDLSTGEYDRASAEFRLGPYAVEEHDVARAVLAALQETTAEDDWLWVLHWQHQSFKFWPHRMRQNAPWPVSVFPRGDYHLFLAADFSYGTLGHPWERTLCVFGENLLPAVEKHADGILTTKLRRDGQPSALTR</sequence>
<organism evidence="1 2">
    <name type="scientific">Amycolatopsis rubida</name>
    <dbReference type="NCBI Taxonomy" id="112413"/>
    <lineage>
        <taxon>Bacteria</taxon>
        <taxon>Bacillati</taxon>
        <taxon>Actinomycetota</taxon>
        <taxon>Actinomycetes</taxon>
        <taxon>Pseudonocardiales</taxon>
        <taxon>Pseudonocardiaceae</taxon>
        <taxon>Amycolatopsis</taxon>
    </lineage>
</organism>
<gene>
    <name evidence="1" type="ORF">SAMN05421854_101798</name>
</gene>
<dbReference type="STRING" id="112413.SAMN05421854_101798"/>
<evidence type="ECO:0000313" key="2">
    <source>
        <dbReference type="Proteomes" id="UP000199137"/>
    </source>
</evidence>
<dbReference type="Proteomes" id="UP000199137">
    <property type="component" value="Unassembled WGS sequence"/>
</dbReference>
<evidence type="ECO:0008006" key="3">
    <source>
        <dbReference type="Google" id="ProtNLM"/>
    </source>
</evidence>
<dbReference type="EMBL" id="FOWC01000001">
    <property type="protein sequence ID" value="SFO14790.1"/>
    <property type="molecule type" value="Genomic_DNA"/>
</dbReference>
<accession>A0A1I5ETS6</accession>
<dbReference type="AlphaFoldDB" id="A0A1I5ETS6"/>
<proteinExistence type="predicted"/>
<reference evidence="1 2" key="1">
    <citation type="submission" date="2016-10" db="EMBL/GenBank/DDBJ databases">
        <authorList>
            <person name="de Groot N.N."/>
        </authorList>
    </citation>
    <scope>NUCLEOTIDE SEQUENCE [LARGE SCALE GENOMIC DNA]</scope>
    <source>
        <strain evidence="1 2">DSM 44637</strain>
    </source>
</reference>
<dbReference type="InterPro" id="IPR020323">
    <property type="entry name" value="DUF2716"/>
</dbReference>
<protein>
    <recommendedName>
        <fullName evidence="3">DUF2716 domain-containing protein</fullName>
    </recommendedName>
</protein>
<name>A0A1I5ETS6_9PSEU</name>